<gene>
    <name evidence="3" type="ORF">CDL12_00621</name>
</gene>
<comment type="caution">
    <text evidence="3">The sequence shown here is derived from an EMBL/GenBank/DDBJ whole genome shotgun (WGS) entry which is preliminary data.</text>
</comment>
<sequence>MGIKEKLVILLVMAFFCLCAPASLNPFEDILHLDHLQGNMKHKAIAHLNRFGHASGGRGHASSGGWSVAGHGDDSNGGGRSAMIPLYAAAAGGAANKHNGNPHKHSGSSSNYSCVGLILTFALAISTCLVLWEGRQL</sequence>
<organism evidence="3 4">
    <name type="scientific">Handroanthus impetiginosus</name>
    <dbReference type="NCBI Taxonomy" id="429701"/>
    <lineage>
        <taxon>Eukaryota</taxon>
        <taxon>Viridiplantae</taxon>
        <taxon>Streptophyta</taxon>
        <taxon>Embryophyta</taxon>
        <taxon>Tracheophyta</taxon>
        <taxon>Spermatophyta</taxon>
        <taxon>Magnoliopsida</taxon>
        <taxon>eudicotyledons</taxon>
        <taxon>Gunneridae</taxon>
        <taxon>Pentapetalae</taxon>
        <taxon>asterids</taxon>
        <taxon>lamiids</taxon>
        <taxon>Lamiales</taxon>
        <taxon>Bignoniaceae</taxon>
        <taxon>Crescentiina</taxon>
        <taxon>Tabebuia alliance</taxon>
        <taxon>Handroanthus</taxon>
    </lineage>
</organism>
<keyword evidence="1" id="KW-0472">Membrane</keyword>
<feature type="signal peptide" evidence="2">
    <location>
        <begin position="1"/>
        <end position="24"/>
    </location>
</feature>
<dbReference type="EMBL" id="NKXS01000068">
    <property type="protein sequence ID" value="PIN26641.1"/>
    <property type="molecule type" value="Genomic_DNA"/>
</dbReference>
<dbReference type="Proteomes" id="UP000231279">
    <property type="component" value="Unassembled WGS sequence"/>
</dbReference>
<name>A0A2G9IA68_9LAMI</name>
<evidence type="ECO:0000256" key="2">
    <source>
        <dbReference type="SAM" id="SignalP"/>
    </source>
</evidence>
<evidence type="ECO:0000313" key="4">
    <source>
        <dbReference type="Proteomes" id="UP000231279"/>
    </source>
</evidence>
<protein>
    <submittedName>
        <fullName evidence="3">Uncharacterized protein</fullName>
    </submittedName>
</protein>
<dbReference type="PANTHER" id="PTHR36245:SF5">
    <property type="entry name" value="GLYCINE-RICH PROTEIN DOT1-LIKE"/>
    <property type="match status" value="1"/>
</dbReference>
<dbReference type="AlphaFoldDB" id="A0A2G9IA68"/>
<feature type="transmembrane region" description="Helical" evidence="1">
    <location>
        <begin position="110"/>
        <end position="132"/>
    </location>
</feature>
<dbReference type="OrthoDB" id="927272at2759"/>
<keyword evidence="2" id="KW-0732">Signal</keyword>
<proteinExistence type="predicted"/>
<dbReference type="PANTHER" id="PTHR36245">
    <property type="entry name" value="GLYCINE-RICH PROTEIN DOT1-LIKE"/>
    <property type="match status" value="1"/>
</dbReference>
<keyword evidence="1" id="KW-1133">Transmembrane helix</keyword>
<accession>A0A2G9IA68</accession>
<keyword evidence="1" id="KW-0812">Transmembrane</keyword>
<reference evidence="4" key="1">
    <citation type="journal article" date="2018" name="Gigascience">
        <title>Genome assembly of the Pink Ipe (Handroanthus impetiginosus, Bignoniaceae), a highly valued, ecologically keystone Neotropical timber forest tree.</title>
        <authorList>
            <person name="Silva-Junior O.B."/>
            <person name="Grattapaglia D."/>
            <person name="Novaes E."/>
            <person name="Collevatti R.G."/>
        </authorList>
    </citation>
    <scope>NUCLEOTIDE SEQUENCE [LARGE SCALE GENOMIC DNA]</scope>
    <source>
        <strain evidence="4">cv. UFG-1</strain>
    </source>
</reference>
<keyword evidence="4" id="KW-1185">Reference proteome</keyword>
<evidence type="ECO:0000313" key="3">
    <source>
        <dbReference type="EMBL" id="PIN26641.1"/>
    </source>
</evidence>
<feature type="chain" id="PRO_5013587345" evidence="2">
    <location>
        <begin position="25"/>
        <end position="137"/>
    </location>
</feature>
<evidence type="ECO:0000256" key="1">
    <source>
        <dbReference type="SAM" id="Phobius"/>
    </source>
</evidence>